<evidence type="ECO:0000313" key="5">
    <source>
        <dbReference type="Proteomes" id="UP000036834"/>
    </source>
</evidence>
<feature type="signal peptide" evidence="2">
    <location>
        <begin position="1"/>
        <end position="22"/>
    </location>
</feature>
<sequence>MKKFAAFVMVLCLLGSALPVSAATHDDHTKKHHKVHTKSHHMKTKAHKMHTKALGKAHIKAMPKTGMGGASEME</sequence>
<dbReference type="PATRIC" id="fig|54915.3.peg.3008"/>
<evidence type="ECO:0000313" key="6">
    <source>
        <dbReference type="Proteomes" id="UP000319578"/>
    </source>
</evidence>
<proteinExistence type="predicted"/>
<reference evidence="3 6" key="3">
    <citation type="submission" date="2019-06" db="EMBL/GenBank/DDBJ databases">
        <title>Whole genome shotgun sequence of Brevibacillus reuszeri NBRC 15719.</title>
        <authorList>
            <person name="Hosoyama A."/>
            <person name="Uohara A."/>
            <person name="Ohji S."/>
            <person name="Ichikawa N."/>
        </authorList>
    </citation>
    <scope>NUCLEOTIDE SEQUENCE [LARGE SCALE GENOMIC DNA]</scope>
    <source>
        <strain evidence="3 6">NBRC 15719</strain>
    </source>
</reference>
<name>A0A0K9YQQ9_9BACL</name>
<evidence type="ECO:0000313" key="4">
    <source>
        <dbReference type="EMBL" id="KNB71011.1"/>
    </source>
</evidence>
<feature type="region of interest" description="Disordered" evidence="1">
    <location>
        <begin position="25"/>
        <end position="46"/>
    </location>
</feature>
<evidence type="ECO:0000313" key="3">
    <source>
        <dbReference type="EMBL" id="GED66741.1"/>
    </source>
</evidence>
<organism evidence="4 5">
    <name type="scientific">Brevibacillus reuszeri</name>
    <dbReference type="NCBI Taxonomy" id="54915"/>
    <lineage>
        <taxon>Bacteria</taxon>
        <taxon>Bacillati</taxon>
        <taxon>Bacillota</taxon>
        <taxon>Bacilli</taxon>
        <taxon>Bacillales</taxon>
        <taxon>Paenibacillaceae</taxon>
        <taxon>Brevibacillus</taxon>
    </lineage>
</organism>
<gene>
    <name evidence="4" type="ORF">ADS79_19500</name>
    <name evidence="3" type="ORF">BRE01_04430</name>
</gene>
<feature type="chain" id="PRO_5005533647" description="Pentapeptide MXKDX repeat protein" evidence="2">
    <location>
        <begin position="23"/>
        <end position="74"/>
    </location>
</feature>
<evidence type="ECO:0000256" key="1">
    <source>
        <dbReference type="SAM" id="MobiDB-lite"/>
    </source>
</evidence>
<dbReference type="EMBL" id="LGIQ01000009">
    <property type="protein sequence ID" value="KNB71011.1"/>
    <property type="molecule type" value="Genomic_DNA"/>
</dbReference>
<comment type="caution">
    <text evidence="4">The sequence shown here is derived from an EMBL/GenBank/DDBJ whole genome shotgun (WGS) entry which is preliminary data.</text>
</comment>
<dbReference type="EMBL" id="BJON01000002">
    <property type="protein sequence ID" value="GED66741.1"/>
    <property type="molecule type" value="Genomic_DNA"/>
</dbReference>
<dbReference type="Proteomes" id="UP000319578">
    <property type="component" value="Unassembled WGS sequence"/>
</dbReference>
<protein>
    <recommendedName>
        <fullName evidence="7">Pentapeptide MXKDX repeat protein</fullName>
    </recommendedName>
</protein>
<dbReference type="Proteomes" id="UP000036834">
    <property type="component" value="Unassembled WGS sequence"/>
</dbReference>
<feature type="compositionally biased region" description="Basic residues" evidence="1">
    <location>
        <begin position="30"/>
        <end position="46"/>
    </location>
</feature>
<evidence type="ECO:0000256" key="2">
    <source>
        <dbReference type="SAM" id="SignalP"/>
    </source>
</evidence>
<keyword evidence="2" id="KW-0732">Signal</keyword>
<reference evidence="4" key="2">
    <citation type="submission" date="2015-07" db="EMBL/GenBank/DDBJ databases">
        <title>MeaNS - Measles Nucleotide Surveillance Program.</title>
        <authorList>
            <person name="Tran T."/>
            <person name="Druce J."/>
        </authorList>
    </citation>
    <scope>NUCLEOTIDE SEQUENCE</scope>
    <source>
        <strain evidence="4">DSM 9887</strain>
    </source>
</reference>
<dbReference type="RefSeq" id="WP_049740047.1">
    <property type="nucleotide sequence ID" value="NZ_BJON01000002.1"/>
</dbReference>
<dbReference type="AlphaFoldDB" id="A0A0K9YQQ9"/>
<reference evidence="5" key="1">
    <citation type="submission" date="2015-07" db="EMBL/GenBank/DDBJ databases">
        <title>Genome sequencing project for genomic taxonomy and phylogenomics of Bacillus-like bacteria.</title>
        <authorList>
            <person name="Liu B."/>
            <person name="Wang J."/>
            <person name="Zhu Y."/>
            <person name="Liu G."/>
            <person name="Chen Q."/>
            <person name="Chen Z."/>
            <person name="Lan J."/>
            <person name="Che J."/>
            <person name="Ge C."/>
            <person name="Shi H."/>
            <person name="Pan Z."/>
            <person name="Liu X."/>
        </authorList>
    </citation>
    <scope>NUCLEOTIDE SEQUENCE [LARGE SCALE GENOMIC DNA]</scope>
    <source>
        <strain evidence="5">DSM 9887</strain>
    </source>
</reference>
<keyword evidence="6" id="KW-1185">Reference proteome</keyword>
<accession>A0A0K9YQQ9</accession>
<dbReference type="STRING" id="54915.ADS79_19500"/>
<evidence type="ECO:0008006" key="7">
    <source>
        <dbReference type="Google" id="ProtNLM"/>
    </source>
</evidence>